<evidence type="ECO:0000259" key="9">
    <source>
        <dbReference type="PROSITE" id="PS50015"/>
    </source>
</evidence>
<dbReference type="GeneID" id="102826341"/>
<evidence type="ECO:0000256" key="7">
    <source>
        <dbReference type="SAM" id="MobiDB-lite"/>
    </source>
</evidence>
<dbReference type="GO" id="GO:0060736">
    <property type="term" value="P:prostate gland growth"/>
    <property type="evidence" value="ECO:0007669"/>
    <property type="project" value="TreeGrafter"/>
</dbReference>
<dbReference type="FunFam" id="1.10.225.10:FF:000002">
    <property type="entry name" value="prosaposin isoform X2"/>
    <property type="match status" value="1"/>
</dbReference>
<evidence type="ECO:0000256" key="3">
    <source>
        <dbReference type="ARBA" id="ARBA00022729"/>
    </source>
</evidence>
<comment type="subcellular location">
    <subcellularLocation>
        <location evidence="1">Secreted</location>
    </subcellularLocation>
</comment>
<dbReference type="Pfam" id="PF03489">
    <property type="entry name" value="SapB_2"/>
    <property type="match status" value="1"/>
</dbReference>
<dbReference type="InterPro" id="IPR008139">
    <property type="entry name" value="SaposinB_dom"/>
</dbReference>
<name>A0A9B0U353_CHRAS</name>
<dbReference type="Proteomes" id="UP000504623">
    <property type="component" value="Unplaced"/>
</dbReference>
<keyword evidence="11" id="KW-1185">Reference proteome</keyword>
<dbReference type="InterPro" id="IPR008138">
    <property type="entry name" value="SapB_2"/>
</dbReference>
<dbReference type="AlphaFoldDB" id="A0A9B0U353"/>
<dbReference type="Pfam" id="PF02199">
    <property type="entry name" value="SapA"/>
    <property type="match status" value="1"/>
</dbReference>
<dbReference type="Gene3D" id="1.10.225.10">
    <property type="entry name" value="Saposin-like"/>
    <property type="match status" value="2"/>
</dbReference>
<dbReference type="PROSITE" id="PS51110">
    <property type="entry name" value="SAP_A"/>
    <property type="match status" value="1"/>
</dbReference>
<evidence type="ECO:0000256" key="1">
    <source>
        <dbReference type="ARBA" id="ARBA00004613"/>
    </source>
</evidence>
<dbReference type="InterPro" id="IPR011001">
    <property type="entry name" value="Saposin-like"/>
</dbReference>
<feature type="signal peptide" evidence="8">
    <location>
        <begin position="1"/>
        <end position="17"/>
    </location>
</feature>
<evidence type="ECO:0000256" key="5">
    <source>
        <dbReference type="ARBA" id="ARBA00023157"/>
    </source>
</evidence>
<sequence length="284" mass="30701">MLLRLLLMISLLGPATASPITASPLECSQGSPEGCQHLQGPPTPAEGEIPSLKLAEPKFNSLSETPSHLSCDVCRAVVYEAHGGLRGGGTKEDVRSALGHACLGLPLHLQPECTSMVDGLAPLVTRDTLQTACDTLGVCPAQRELRVLSSRHHSMPTTLLDEENQGSFCNSCKKLLDMSANNLESRSTKRDILLAFKGGCSILPLTYHLQCNHFVTQYEPVLIESLKTMMEPTAICKKVGACHGPRNSDQCVDGPSYWCKSLETAKLCSALEHCRQHVWNGEQA</sequence>
<protein>
    <submittedName>
        <fullName evidence="12">Proactivator polypeptide-like 1</fullName>
    </submittedName>
</protein>
<keyword evidence="2" id="KW-0964">Secreted</keyword>
<feature type="domain" description="Saposin B-type" evidence="9">
    <location>
        <begin position="67"/>
        <end position="143"/>
    </location>
</feature>
<evidence type="ECO:0000313" key="12">
    <source>
        <dbReference type="RefSeq" id="XP_006875378.1"/>
    </source>
</evidence>
<accession>A0A9B0U353</accession>
<feature type="domain" description="Saposin B-type" evidence="9">
    <location>
        <begin position="165"/>
        <end position="246"/>
    </location>
</feature>
<dbReference type="CTD" id="768239"/>
<evidence type="ECO:0000256" key="6">
    <source>
        <dbReference type="ARBA" id="ARBA00023180"/>
    </source>
</evidence>
<dbReference type="GO" id="GO:0007193">
    <property type="term" value="P:adenylate cyclase-inhibiting G protein-coupled receptor signaling pathway"/>
    <property type="evidence" value="ECO:0007669"/>
    <property type="project" value="TreeGrafter"/>
</dbReference>
<feature type="region of interest" description="Disordered" evidence="7">
    <location>
        <begin position="27"/>
        <end position="48"/>
    </location>
</feature>
<keyword evidence="5" id="KW-1015">Disulfide bond</keyword>
<dbReference type="GO" id="GO:0005576">
    <property type="term" value="C:extracellular region"/>
    <property type="evidence" value="ECO:0007669"/>
    <property type="project" value="UniProtKB-SubCell"/>
</dbReference>
<dbReference type="OrthoDB" id="69496at2759"/>
<keyword evidence="3 8" id="KW-0732">Signal</keyword>
<evidence type="ECO:0000313" key="11">
    <source>
        <dbReference type="Proteomes" id="UP000504623"/>
    </source>
</evidence>
<dbReference type="PANTHER" id="PTHR11480">
    <property type="entry name" value="SAPOSIN-RELATED"/>
    <property type="match status" value="1"/>
</dbReference>
<keyword evidence="6" id="KW-0325">Glycoprotein</keyword>
<feature type="domain" description="Saposin A-type" evidence="10">
    <location>
        <begin position="244"/>
        <end position="284"/>
    </location>
</feature>
<dbReference type="GO" id="GO:0005737">
    <property type="term" value="C:cytoplasm"/>
    <property type="evidence" value="ECO:0007669"/>
    <property type="project" value="UniProtKB-ARBA"/>
</dbReference>
<gene>
    <name evidence="12" type="primary">PSAPL1</name>
</gene>
<evidence type="ECO:0000256" key="4">
    <source>
        <dbReference type="ARBA" id="ARBA00022737"/>
    </source>
</evidence>
<dbReference type="InterPro" id="IPR003119">
    <property type="entry name" value="SAP_A"/>
</dbReference>
<dbReference type="InterPro" id="IPR051428">
    <property type="entry name" value="Sphingo_Act-Surfact_Prot"/>
</dbReference>
<dbReference type="SMART" id="SM00162">
    <property type="entry name" value="SAPA"/>
    <property type="match status" value="1"/>
</dbReference>
<feature type="chain" id="PRO_5039490482" evidence="8">
    <location>
        <begin position="18"/>
        <end position="284"/>
    </location>
</feature>
<evidence type="ECO:0000256" key="8">
    <source>
        <dbReference type="SAM" id="SignalP"/>
    </source>
</evidence>
<dbReference type="PANTHER" id="PTHR11480:SF39">
    <property type="entry name" value="PROACTIVATOR POLYPEPTIDE-LIKE 1"/>
    <property type="match status" value="1"/>
</dbReference>
<proteinExistence type="predicted"/>
<dbReference type="PROSITE" id="PS50015">
    <property type="entry name" value="SAP_B"/>
    <property type="match status" value="2"/>
</dbReference>
<dbReference type="GO" id="GO:0060742">
    <property type="term" value="P:epithelial cell differentiation involved in prostate gland development"/>
    <property type="evidence" value="ECO:0007669"/>
    <property type="project" value="TreeGrafter"/>
</dbReference>
<reference evidence="12" key="1">
    <citation type="submission" date="2025-08" db="UniProtKB">
        <authorList>
            <consortium name="RefSeq"/>
        </authorList>
    </citation>
    <scope>IDENTIFICATION</scope>
    <source>
        <tissue evidence="12">Spleen</tissue>
    </source>
</reference>
<evidence type="ECO:0000256" key="2">
    <source>
        <dbReference type="ARBA" id="ARBA00022525"/>
    </source>
</evidence>
<dbReference type="SUPFAM" id="SSF47862">
    <property type="entry name" value="Saposin"/>
    <property type="match status" value="2"/>
</dbReference>
<organism evidence="11 12">
    <name type="scientific">Chrysochloris asiatica</name>
    <name type="common">Cape golden mole</name>
    <dbReference type="NCBI Taxonomy" id="185453"/>
    <lineage>
        <taxon>Eukaryota</taxon>
        <taxon>Metazoa</taxon>
        <taxon>Chordata</taxon>
        <taxon>Craniata</taxon>
        <taxon>Vertebrata</taxon>
        <taxon>Euteleostomi</taxon>
        <taxon>Mammalia</taxon>
        <taxon>Eutheria</taxon>
        <taxon>Afrotheria</taxon>
        <taxon>Chrysochloridae</taxon>
        <taxon>Chrysochlorinae</taxon>
        <taxon>Chrysochloris</taxon>
    </lineage>
</organism>
<dbReference type="SMART" id="SM00741">
    <property type="entry name" value="SapB"/>
    <property type="match status" value="2"/>
</dbReference>
<keyword evidence="4" id="KW-0677">Repeat</keyword>
<dbReference type="RefSeq" id="XP_006875378.1">
    <property type="nucleotide sequence ID" value="XM_006875316.1"/>
</dbReference>
<evidence type="ECO:0000259" key="10">
    <source>
        <dbReference type="PROSITE" id="PS51110"/>
    </source>
</evidence>
<dbReference type="GO" id="GO:0019216">
    <property type="term" value="P:regulation of lipid metabolic process"/>
    <property type="evidence" value="ECO:0007669"/>
    <property type="project" value="TreeGrafter"/>
</dbReference>